<proteinExistence type="predicted"/>
<gene>
    <name evidence="2" type="ORF">SDC9_201793</name>
</gene>
<dbReference type="AlphaFoldDB" id="A0A645J0U3"/>
<reference evidence="2" key="1">
    <citation type="submission" date="2019-08" db="EMBL/GenBank/DDBJ databases">
        <authorList>
            <person name="Kucharzyk K."/>
            <person name="Murdoch R.W."/>
            <person name="Higgins S."/>
            <person name="Loffler F."/>
        </authorList>
    </citation>
    <scope>NUCLEOTIDE SEQUENCE</scope>
</reference>
<feature type="region of interest" description="Disordered" evidence="1">
    <location>
        <begin position="38"/>
        <end position="57"/>
    </location>
</feature>
<evidence type="ECO:0000256" key="1">
    <source>
        <dbReference type="SAM" id="MobiDB-lite"/>
    </source>
</evidence>
<name>A0A645J0U3_9ZZZZ</name>
<sequence>MLLNGKEDCDCPKKKCARHGNCKECTQFHQDGKRKPYCMRKSGKDDDTKRKRNIGAV</sequence>
<organism evidence="2">
    <name type="scientific">bioreactor metagenome</name>
    <dbReference type="NCBI Taxonomy" id="1076179"/>
    <lineage>
        <taxon>unclassified sequences</taxon>
        <taxon>metagenomes</taxon>
        <taxon>ecological metagenomes</taxon>
    </lineage>
</organism>
<evidence type="ECO:0000313" key="2">
    <source>
        <dbReference type="EMBL" id="MPN54124.1"/>
    </source>
</evidence>
<protein>
    <submittedName>
        <fullName evidence="2">Uncharacterized protein</fullName>
    </submittedName>
</protein>
<comment type="caution">
    <text evidence="2">The sequence shown here is derived from an EMBL/GenBank/DDBJ whole genome shotgun (WGS) entry which is preliminary data.</text>
</comment>
<accession>A0A645J0U3</accession>
<dbReference type="EMBL" id="VSSQ01122042">
    <property type="protein sequence ID" value="MPN54124.1"/>
    <property type="molecule type" value="Genomic_DNA"/>
</dbReference>